<dbReference type="AlphaFoldDB" id="A0A2I1CYH1"/>
<dbReference type="Proteomes" id="UP000234254">
    <property type="component" value="Unassembled WGS sequence"/>
</dbReference>
<feature type="compositionally biased region" description="Polar residues" evidence="1">
    <location>
        <begin position="94"/>
        <end position="105"/>
    </location>
</feature>
<proteinExistence type="predicted"/>
<comment type="caution">
    <text evidence="2">The sequence shown here is derived from an EMBL/GenBank/DDBJ whole genome shotgun (WGS) entry which is preliminary data.</text>
</comment>
<organism evidence="2 3">
    <name type="scientific">Aspergillus campestris (strain IBT 28561)</name>
    <dbReference type="NCBI Taxonomy" id="1392248"/>
    <lineage>
        <taxon>Eukaryota</taxon>
        <taxon>Fungi</taxon>
        <taxon>Dikarya</taxon>
        <taxon>Ascomycota</taxon>
        <taxon>Pezizomycotina</taxon>
        <taxon>Eurotiomycetes</taxon>
        <taxon>Eurotiomycetidae</taxon>
        <taxon>Eurotiales</taxon>
        <taxon>Aspergillaceae</taxon>
        <taxon>Aspergillus</taxon>
        <taxon>Aspergillus subgen. Circumdati</taxon>
    </lineage>
</organism>
<feature type="region of interest" description="Disordered" evidence="1">
    <location>
        <begin position="84"/>
        <end position="133"/>
    </location>
</feature>
<dbReference type="VEuPathDB" id="FungiDB:P168DRAFT_188722"/>
<evidence type="ECO:0000313" key="2">
    <source>
        <dbReference type="EMBL" id="PKY02668.1"/>
    </source>
</evidence>
<feature type="compositionally biased region" description="Basic and acidic residues" evidence="1">
    <location>
        <begin position="113"/>
        <end position="122"/>
    </location>
</feature>
<evidence type="ECO:0000256" key="1">
    <source>
        <dbReference type="SAM" id="MobiDB-lite"/>
    </source>
</evidence>
<feature type="compositionally biased region" description="Low complexity" evidence="1">
    <location>
        <begin position="84"/>
        <end position="93"/>
    </location>
</feature>
<feature type="compositionally biased region" description="Polar residues" evidence="1">
    <location>
        <begin position="123"/>
        <end position="133"/>
    </location>
</feature>
<feature type="region of interest" description="Disordered" evidence="1">
    <location>
        <begin position="184"/>
        <end position="205"/>
    </location>
</feature>
<dbReference type="EMBL" id="MSFM01000009">
    <property type="protein sequence ID" value="PKY02668.1"/>
    <property type="molecule type" value="Genomic_DNA"/>
</dbReference>
<dbReference type="RefSeq" id="XP_024691262.1">
    <property type="nucleotide sequence ID" value="XM_024833002.1"/>
</dbReference>
<keyword evidence="3" id="KW-1185">Reference proteome</keyword>
<gene>
    <name evidence="2" type="ORF">P168DRAFT_188722</name>
</gene>
<feature type="compositionally biased region" description="Basic and acidic residues" evidence="1">
    <location>
        <begin position="191"/>
        <end position="205"/>
    </location>
</feature>
<accession>A0A2I1CYH1</accession>
<evidence type="ECO:0000313" key="3">
    <source>
        <dbReference type="Proteomes" id="UP000234254"/>
    </source>
</evidence>
<name>A0A2I1CYH1_ASPC2</name>
<reference evidence="2" key="1">
    <citation type="submission" date="2016-12" db="EMBL/GenBank/DDBJ databases">
        <title>The genomes of Aspergillus section Nigri reveals drivers in fungal speciation.</title>
        <authorList>
            <consortium name="DOE Joint Genome Institute"/>
            <person name="Vesth T.C."/>
            <person name="Nybo J."/>
            <person name="Theobald S."/>
            <person name="Brandl J."/>
            <person name="Frisvad J.C."/>
            <person name="Nielsen K.F."/>
            <person name="Lyhne E.K."/>
            <person name="Kogle M.E."/>
            <person name="Kuo A."/>
            <person name="Riley R."/>
            <person name="Clum A."/>
            <person name="Nolan M."/>
            <person name="Lipzen A."/>
            <person name="Salamov A."/>
            <person name="Henrissat B."/>
            <person name="Wiebenga A."/>
            <person name="De vries R.P."/>
            <person name="Grigoriev I.V."/>
            <person name="Mortensen U.H."/>
            <person name="Andersen M.R."/>
            <person name="Baker S.E."/>
        </authorList>
    </citation>
    <scope>NUCLEOTIDE SEQUENCE</scope>
    <source>
        <strain evidence="2">IBT 28561</strain>
    </source>
</reference>
<protein>
    <submittedName>
        <fullName evidence="2">Uncharacterized protein</fullName>
    </submittedName>
</protein>
<dbReference type="GeneID" id="36540526"/>
<sequence length="205" mass="23441">MPTVQYLNKWGRGRTPHTIPDGMVGWSRSNVRRLEPLYTRAGQYIIFKACMAKINKDKTKRNRKKDIACMRAHLFKIVNTHSLPSTPWSSSSSGVADTNTKTQPQVLPPLGQETKKNKKENTLNRTQMQKSSSSTRGLVSRTCRQLSCARRCCCRHFVTIHIMTFVNLIIAGDRYYARGRQITGGKRKERRQSEIEIESKGKDGR</sequence>